<dbReference type="EMBL" id="JANVFU010000004">
    <property type="protein sequence ID" value="KAJ3746134.1"/>
    <property type="molecule type" value="Genomic_DNA"/>
</dbReference>
<proteinExistence type="predicted"/>
<evidence type="ECO:0000256" key="1">
    <source>
        <dbReference type="SAM" id="SignalP"/>
    </source>
</evidence>
<accession>A0A9W8P3K4</accession>
<keyword evidence="3" id="KW-1185">Reference proteome</keyword>
<name>A0A9W8P3K4_9AGAR</name>
<organism evidence="2 3">
    <name type="scientific">Lentinula detonsa</name>
    <dbReference type="NCBI Taxonomy" id="2804962"/>
    <lineage>
        <taxon>Eukaryota</taxon>
        <taxon>Fungi</taxon>
        <taxon>Dikarya</taxon>
        <taxon>Basidiomycota</taxon>
        <taxon>Agaricomycotina</taxon>
        <taxon>Agaricomycetes</taxon>
        <taxon>Agaricomycetidae</taxon>
        <taxon>Agaricales</taxon>
        <taxon>Marasmiineae</taxon>
        <taxon>Omphalotaceae</taxon>
        <taxon>Lentinula</taxon>
    </lineage>
</organism>
<keyword evidence="1" id="KW-0732">Signal</keyword>
<reference evidence="2 3" key="1">
    <citation type="journal article" date="2023" name="Proc. Natl. Acad. Sci. U.S.A.">
        <title>A global phylogenomic analysis of the shiitake genus Lentinula.</title>
        <authorList>
            <person name="Sierra-Patev S."/>
            <person name="Min B."/>
            <person name="Naranjo-Ortiz M."/>
            <person name="Looney B."/>
            <person name="Konkel Z."/>
            <person name="Slot J.C."/>
            <person name="Sakamoto Y."/>
            <person name="Steenwyk J.L."/>
            <person name="Rokas A."/>
            <person name="Carro J."/>
            <person name="Camarero S."/>
            <person name="Ferreira P."/>
            <person name="Molpeceres G."/>
            <person name="Ruiz-Duenas F.J."/>
            <person name="Serrano A."/>
            <person name="Henrissat B."/>
            <person name="Drula E."/>
            <person name="Hughes K.W."/>
            <person name="Mata J.L."/>
            <person name="Ishikawa N.K."/>
            <person name="Vargas-Isla R."/>
            <person name="Ushijima S."/>
            <person name="Smith C.A."/>
            <person name="Donoghue J."/>
            <person name="Ahrendt S."/>
            <person name="Andreopoulos W."/>
            <person name="He G."/>
            <person name="LaButti K."/>
            <person name="Lipzen A."/>
            <person name="Ng V."/>
            <person name="Riley R."/>
            <person name="Sandor L."/>
            <person name="Barry K."/>
            <person name="Martinez A.T."/>
            <person name="Xiao Y."/>
            <person name="Gibbons J.G."/>
            <person name="Terashima K."/>
            <person name="Grigoriev I.V."/>
            <person name="Hibbett D."/>
        </authorList>
    </citation>
    <scope>NUCLEOTIDE SEQUENCE [LARGE SCALE GENOMIC DNA]</scope>
    <source>
        <strain evidence="2 3">TFB7810</strain>
    </source>
</reference>
<gene>
    <name evidence="2" type="ORF">DFH05DRAFT_1458484</name>
</gene>
<feature type="signal peptide" evidence="1">
    <location>
        <begin position="1"/>
        <end position="18"/>
    </location>
</feature>
<evidence type="ECO:0000313" key="2">
    <source>
        <dbReference type="EMBL" id="KAJ3746134.1"/>
    </source>
</evidence>
<evidence type="ECO:0000313" key="3">
    <source>
        <dbReference type="Proteomes" id="UP001142393"/>
    </source>
</evidence>
<protein>
    <submittedName>
        <fullName evidence="2">Uncharacterized protein</fullName>
    </submittedName>
</protein>
<feature type="chain" id="PRO_5040727320" evidence="1">
    <location>
        <begin position="19"/>
        <end position="144"/>
    </location>
</feature>
<dbReference type="AlphaFoldDB" id="A0A9W8P3K4"/>
<dbReference type="Proteomes" id="UP001142393">
    <property type="component" value="Unassembled WGS sequence"/>
</dbReference>
<comment type="caution">
    <text evidence="2">The sequence shown here is derived from an EMBL/GenBank/DDBJ whole genome shotgun (WGS) entry which is preliminary data.</text>
</comment>
<sequence length="144" mass="16316">MKLAQNIVLISIMMGAMGAAIPSPAEEEAKRSSIPREESDTVFTWSPMKARDESDIVFTRSPMKVREDPVSDNIFTWSNLGARRVEVLERRRGTKTILHRPSGKSLFLVSLECLQIEAMSSFDEQYEVQTQRKILKAEQGEAKK</sequence>